<protein>
    <submittedName>
        <fullName evidence="1">Uncharacterized protein</fullName>
    </submittedName>
</protein>
<sequence>MPWTNKFDQRRINQTIPCATHFLWYSRSRHAHTGVAVQAVAVCVDGYDVVAGAVYTGYYPKIPFRMDLNLSRKRKKIEFGWVWKKFSEVVRVAKEIGKTWQNSTVKFEFPSEKHCVKSKNWD</sequence>
<proteinExistence type="predicted"/>
<evidence type="ECO:0000313" key="1">
    <source>
        <dbReference type="EMBL" id="KAK6628602.1"/>
    </source>
</evidence>
<dbReference type="EMBL" id="JAWJWE010000036">
    <property type="protein sequence ID" value="KAK6628602.1"/>
    <property type="molecule type" value="Genomic_DNA"/>
</dbReference>
<comment type="caution">
    <text evidence="1">The sequence shown here is derived from an EMBL/GenBank/DDBJ whole genome shotgun (WGS) entry which is preliminary data.</text>
</comment>
<name>A0AAN8PMB9_POLSC</name>
<evidence type="ECO:0000313" key="2">
    <source>
        <dbReference type="Proteomes" id="UP001372834"/>
    </source>
</evidence>
<dbReference type="AlphaFoldDB" id="A0AAN8PMB9"/>
<accession>A0AAN8PMB9</accession>
<reference evidence="1 2" key="1">
    <citation type="submission" date="2023-10" db="EMBL/GenBank/DDBJ databases">
        <title>Genomes of two closely related lineages of the louse Polyplax serrata with different host specificities.</title>
        <authorList>
            <person name="Martinu J."/>
            <person name="Tarabai H."/>
            <person name="Stefka J."/>
            <person name="Hypsa V."/>
        </authorList>
    </citation>
    <scope>NUCLEOTIDE SEQUENCE [LARGE SCALE GENOMIC DNA]</scope>
    <source>
        <strain evidence="1">HR10_N</strain>
    </source>
</reference>
<dbReference type="Proteomes" id="UP001372834">
    <property type="component" value="Unassembled WGS sequence"/>
</dbReference>
<organism evidence="1 2">
    <name type="scientific">Polyplax serrata</name>
    <name type="common">Common mouse louse</name>
    <dbReference type="NCBI Taxonomy" id="468196"/>
    <lineage>
        <taxon>Eukaryota</taxon>
        <taxon>Metazoa</taxon>
        <taxon>Ecdysozoa</taxon>
        <taxon>Arthropoda</taxon>
        <taxon>Hexapoda</taxon>
        <taxon>Insecta</taxon>
        <taxon>Pterygota</taxon>
        <taxon>Neoptera</taxon>
        <taxon>Paraneoptera</taxon>
        <taxon>Psocodea</taxon>
        <taxon>Troctomorpha</taxon>
        <taxon>Phthiraptera</taxon>
        <taxon>Anoplura</taxon>
        <taxon>Polyplacidae</taxon>
        <taxon>Polyplax</taxon>
    </lineage>
</organism>
<gene>
    <name evidence="1" type="ORF">RUM43_002417</name>
</gene>